<organism evidence="1">
    <name type="scientific">Leptolyngbya boryana CZ1</name>
    <dbReference type="NCBI Taxonomy" id="3060204"/>
    <lineage>
        <taxon>Bacteria</taxon>
        <taxon>Bacillati</taxon>
        <taxon>Cyanobacteriota</taxon>
        <taxon>Cyanophyceae</taxon>
        <taxon>Leptolyngbyales</taxon>
        <taxon>Leptolyngbyaceae</taxon>
        <taxon>Leptolyngbya group</taxon>
        <taxon>Leptolyngbya</taxon>
    </lineage>
</organism>
<dbReference type="RefSeq" id="WP_190653271.1">
    <property type="nucleotide sequence ID" value="NZ_CP130144.1"/>
</dbReference>
<accession>A0AA97AQW8</accession>
<dbReference type="AlphaFoldDB" id="A0AA97AQW8"/>
<protein>
    <submittedName>
        <fullName evidence="1">Uncharacterized protein</fullName>
    </submittedName>
</protein>
<sequence length="68" mass="7779">MSISTNTSLRVQPQENFNLSSQTTFDRSATSQHLCPCCSYILLRHVRLDGVYWRCSHCHAEMAVWCSA</sequence>
<name>A0AA97AQW8_LEPBY</name>
<reference evidence="1" key="2">
    <citation type="submission" date="2023-07" db="EMBL/GenBank/DDBJ databases">
        <authorList>
            <person name="Bai X.-H."/>
            <person name="Wang H.-H."/>
            <person name="Wang J."/>
            <person name="Ma M.-Y."/>
            <person name="Hu H.-H."/>
            <person name="Song Z.-L."/>
            <person name="Ma H.-G."/>
            <person name="Fan Y."/>
            <person name="Du C.-Y."/>
            <person name="Xu J.-C."/>
        </authorList>
    </citation>
    <scope>NUCLEOTIDE SEQUENCE</scope>
    <source>
        <strain evidence="1">CZ1</strain>
    </source>
</reference>
<dbReference type="EMBL" id="CP130144">
    <property type="protein sequence ID" value="WNZ46927.1"/>
    <property type="molecule type" value="Genomic_DNA"/>
</dbReference>
<reference evidence="1" key="1">
    <citation type="journal article" date="2023" name="Plants (Basel)">
        <title>Genomic Analysis of Leptolyngbya boryana CZ1 Reveals Efficient Carbon Fixation Modules.</title>
        <authorList>
            <person name="Bai X."/>
            <person name="Wang H."/>
            <person name="Cheng W."/>
            <person name="Wang J."/>
            <person name="Ma M."/>
            <person name="Hu H."/>
            <person name="Song Z."/>
            <person name="Ma H."/>
            <person name="Fan Y."/>
            <person name="Du C."/>
            <person name="Xu J."/>
        </authorList>
    </citation>
    <scope>NUCLEOTIDE SEQUENCE</scope>
    <source>
        <strain evidence="1">CZ1</strain>
    </source>
</reference>
<gene>
    <name evidence="1" type="ORF">Q2T42_03610</name>
</gene>
<evidence type="ECO:0000313" key="1">
    <source>
        <dbReference type="EMBL" id="WNZ46927.1"/>
    </source>
</evidence>
<proteinExistence type="predicted"/>